<name>A0ABQ3HND3_9ACTN</name>
<reference evidence="3" key="1">
    <citation type="journal article" date="2019" name="Int. J. Syst. Evol. Microbiol.">
        <title>The Global Catalogue of Microorganisms (GCM) 10K type strain sequencing project: providing services to taxonomists for standard genome sequencing and annotation.</title>
        <authorList>
            <consortium name="The Broad Institute Genomics Platform"/>
            <consortium name="The Broad Institute Genome Sequencing Center for Infectious Disease"/>
            <person name="Wu L."/>
            <person name="Ma J."/>
        </authorList>
    </citation>
    <scope>NUCLEOTIDE SEQUENCE [LARGE SCALE GENOMIC DNA]</scope>
    <source>
        <strain evidence="3">CGMCC 1.12791</strain>
    </source>
</reference>
<proteinExistence type="predicted"/>
<accession>A0ABQ3HND3</accession>
<evidence type="ECO:0000259" key="1">
    <source>
        <dbReference type="Pfam" id="PF03713"/>
    </source>
</evidence>
<dbReference type="EMBL" id="BNAD01000019">
    <property type="protein sequence ID" value="GHE19178.1"/>
    <property type="molecule type" value="Genomic_DNA"/>
</dbReference>
<dbReference type="Gene3D" id="1.20.1260.10">
    <property type="match status" value="1"/>
</dbReference>
<dbReference type="Pfam" id="PF03713">
    <property type="entry name" value="DUF305"/>
    <property type="match status" value="1"/>
</dbReference>
<keyword evidence="3" id="KW-1185">Reference proteome</keyword>
<dbReference type="InterPro" id="IPR005183">
    <property type="entry name" value="DUF305_CopM-like"/>
</dbReference>
<comment type="caution">
    <text evidence="2">The sequence shown here is derived from an EMBL/GenBank/DDBJ whole genome shotgun (WGS) entry which is preliminary data.</text>
</comment>
<evidence type="ECO:0000313" key="3">
    <source>
        <dbReference type="Proteomes" id="UP000597341"/>
    </source>
</evidence>
<evidence type="ECO:0000313" key="2">
    <source>
        <dbReference type="EMBL" id="GHE19178.1"/>
    </source>
</evidence>
<dbReference type="InterPro" id="IPR012347">
    <property type="entry name" value="Ferritin-like"/>
</dbReference>
<dbReference type="Proteomes" id="UP000597341">
    <property type="component" value="Unassembled WGS sequence"/>
</dbReference>
<gene>
    <name evidence="2" type="ORF">GCM10011376_37880</name>
</gene>
<sequence>MMIEHHCRAVEMAKAEQQAGHYPDAVALAGDTETAQTKEIATMQGLFD</sequence>
<protein>
    <recommendedName>
        <fullName evidence="1">DUF305 domain-containing protein</fullName>
    </recommendedName>
</protein>
<feature type="domain" description="DUF305" evidence="1">
    <location>
        <begin position="1"/>
        <end position="46"/>
    </location>
</feature>
<dbReference type="RefSeq" id="WP_229856819.1">
    <property type="nucleotide sequence ID" value="NZ_BNAD01000019.1"/>
</dbReference>
<organism evidence="2 3">
    <name type="scientific">Nocardioides flavus</name>
    <name type="common">ex Wang et al. 2016</name>
    <dbReference type="NCBI Taxonomy" id="2058780"/>
    <lineage>
        <taxon>Bacteria</taxon>
        <taxon>Bacillati</taxon>
        <taxon>Actinomycetota</taxon>
        <taxon>Actinomycetes</taxon>
        <taxon>Propionibacteriales</taxon>
        <taxon>Nocardioidaceae</taxon>
        <taxon>Nocardioides</taxon>
    </lineage>
</organism>